<dbReference type="InterPro" id="IPR000225">
    <property type="entry name" value="Armadillo"/>
</dbReference>
<evidence type="ECO:0000256" key="3">
    <source>
        <dbReference type="ARBA" id="ARBA00022554"/>
    </source>
</evidence>
<dbReference type="SMART" id="SM00185">
    <property type="entry name" value="ARM"/>
    <property type="match status" value="3"/>
</dbReference>
<dbReference type="EMBL" id="JBJQOH010000006">
    <property type="protein sequence ID" value="KAL3685253.1"/>
    <property type="molecule type" value="Genomic_DNA"/>
</dbReference>
<dbReference type="InterPro" id="IPR045156">
    <property type="entry name" value="Vac8"/>
</dbReference>
<evidence type="ECO:0000256" key="6">
    <source>
        <dbReference type="ARBA" id="ARBA00023288"/>
    </source>
</evidence>
<dbReference type="InterPro" id="IPR011989">
    <property type="entry name" value="ARM-like"/>
</dbReference>
<organism evidence="9 10">
    <name type="scientific">Riccia sorocarpa</name>
    <dbReference type="NCBI Taxonomy" id="122646"/>
    <lineage>
        <taxon>Eukaryota</taxon>
        <taxon>Viridiplantae</taxon>
        <taxon>Streptophyta</taxon>
        <taxon>Embryophyta</taxon>
        <taxon>Marchantiophyta</taxon>
        <taxon>Marchantiopsida</taxon>
        <taxon>Marchantiidae</taxon>
        <taxon>Marchantiales</taxon>
        <taxon>Ricciaceae</taxon>
        <taxon>Riccia</taxon>
    </lineage>
</organism>
<evidence type="ECO:0000256" key="2">
    <source>
        <dbReference type="ARBA" id="ARBA00005462"/>
    </source>
</evidence>
<sequence length="371" mass="41530">MQTQVMVQFFLYGGLDDQSLSRLLTCRDTVSATAGVLLRIVHYTCHSGEFCDLLAVPLMDVNSSSTPTPGTVRRLLDFLREKFRENCAMDDCPVLCTALFVLCFLACLNVANRRMILADENFFEDMRSYICCSNFGKRFVYNAGEPLMYFTSWVKDESSFGSIMTVRESIKRLFRDILTENLFLEDSYQFMLRTLVGNEDNRELVLLEFPDTVARLVKLLVSSGDFSLLAEVTGTLGNLSFRKEDVQRQVRETPGVISKLLSILAWELPSYLQCNASRLLDTVTDCQETMKAVLEVPDTVTRFVKLLVNSGDDDLLDNVARILANLSLDNPDVQHQVGGAPGVIAKLLTVLSSGNSPDLQMFSIKSEELPG</sequence>
<keyword evidence="4" id="KW-0677">Repeat</keyword>
<accession>A0ABD3H1X5</accession>
<comment type="caution">
    <text evidence="9">The sequence shown here is derived from an EMBL/GenBank/DDBJ whole genome shotgun (WGS) entry which is preliminary data.</text>
</comment>
<dbReference type="PANTHER" id="PTHR47249">
    <property type="entry name" value="VACUOLAR PROTEIN 8"/>
    <property type="match status" value="1"/>
</dbReference>
<evidence type="ECO:0000256" key="8">
    <source>
        <dbReference type="PROSITE-ProRule" id="PRU00259"/>
    </source>
</evidence>
<evidence type="ECO:0000256" key="1">
    <source>
        <dbReference type="ARBA" id="ARBA00004592"/>
    </source>
</evidence>
<keyword evidence="3" id="KW-0926">Vacuole</keyword>
<comment type="subcellular location">
    <subcellularLocation>
        <location evidence="1">Vacuole membrane</location>
        <topology evidence="1">Lipid-anchor</topology>
    </subcellularLocation>
</comment>
<protein>
    <recommendedName>
        <fullName evidence="7">Vacuolar protein 8</fullName>
    </recommendedName>
</protein>
<evidence type="ECO:0000256" key="7">
    <source>
        <dbReference type="ARBA" id="ARBA00026209"/>
    </source>
</evidence>
<dbReference type="Proteomes" id="UP001633002">
    <property type="component" value="Unassembled WGS sequence"/>
</dbReference>
<dbReference type="SUPFAM" id="SSF48371">
    <property type="entry name" value="ARM repeat"/>
    <property type="match status" value="1"/>
</dbReference>
<dbReference type="Gene3D" id="1.25.10.10">
    <property type="entry name" value="Leucine-rich Repeat Variant"/>
    <property type="match status" value="1"/>
</dbReference>
<proteinExistence type="inferred from homology"/>
<dbReference type="PANTHER" id="PTHR47249:SF1">
    <property type="entry name" value="VACUOLAR PROTEIN 8"/>
    <property type="match status" value="1"/>
</dbReference>
<dbReference type="InterPro" id="IPR016024">
    <property type="entry name" value="ARM-type_fold"/>
</dbReference>
<evidence type="ECO:0000313" key="9">
    <source>
        <dbReference type="EMBL" id="KAL3685253.1"/>
    </source>
</evidence>
<gene>
    <name evidence="9" type="ORF">R1sor_003275</name>
</gene>
<evidence type="ECO:0000256" key="4">
    <source>
        <dbReference type="ARBA" id="ARBA00022737"/>
    </source>
</evidence>
<dbReference type="GO" id="GO:0005774">
    <property type="term" value="C:vacuolar membrane"/>
    <property type="evidence" value="ECO:0007669"/>
    <property type="project" value="UniProtKB-SubCell"/>
</dbReference>
<keyword evidence="10" id="KW-1185">Reference proteome</keyword>
<dbReference type="PROSITE" id="PS50176">
    <property type="entry name" value="ARM_REPEAT"/>
    <property type="match status" value="1"/>
</dbReference>
<evidence type="ECO:0000313" key="10">
    <source>
        <dbReference type="Proteomes" id="UP001633002"/>
    </source>
</evidence>
<comment type="similarity">
    <text evidence="2">Belongs to the beta-catenin family.</text>
</comment>
<keyword evidence="5" id="KW-0472">Membrane</keyword>
<name>A0ABD3H1X5_9MARC</name>
<evidence type="ECO:0000256" key="5">
    <source>
        <dbReference type="ARBA" id="ARBA00023136"/>
    </source>
</evidence>
<reference evidence="9 10" key="1">
    <citation type="submission" date="2024-09" db="EMBL/GenBank/DDBJ databases">
        <title>Chromosome-scale assembly of Riccia sorocarpa.</title>
        <authorList>
            <person name="Paukszto L."/>
        </authorList>
    </citation>
    <scope>NUCLEOTIDE SEQUENCE [LARGE SCALE GENOMIC DNA]</scope>
    <source>
        <strain evidence="9">LP-2024</strain>
        <tissue evidence="9">Aerial parts of the thallus</tissue>
    </source>
</reference>
<feature type="repeat" description="ARM" evidence="8">
    <location>
        <begin position="211"/>
        <end position="245"/>
    </location>
</feature>
<dbReference type="AlphaFoldDB" id="A0ABD3H1X5"/>
<keyword evidence="6" id="KW-0449">Lipoprotein</keyword>